<dbReference type="HOGENOM" id="CLU_029352_4_2_6"/>
<reference evidence="9" key="3">
    <citation type="journal article" date="2004" name="DNA Res.">
        <title>Complete genome sequence of Yersinia pestis strain 91001, an isolate avirulent to humans.</title>
        <authorList>
            <person name="Song Y."/>
            <person name="Tong Z."/>
            <person name="Wang J."/>
            <person name="Wang L."/>
            <person name="Guo Z."/>
            <person name="Han Y."/>
            <person name="Zhang J."/>
            <person name="Pei D."/>
            <person name="Zhou D."/>
            <person name="Qin H."/>
            <person name="Pang X."/>
            <person name="Han Y."/>
            <person name="Zhai J."/>
            <person name="Li M."/>
            <person name="Cui B."/>
            <person name="Qi Z."/>
            <person name="Jin L."/>
            <person name="Dai R."/>
            <person name="Chen F."/>
            <person name="Li S."/>
            <person name="Ye C."/>
            <person name="Du Z."/>
            <person name="Lin W."/>
            <person name="Wang J."/>
            <person name="Yu J."/>
            <person name="Yang H."/>
            <person name="Wang J."/>
            <person name="Huang P."/>
            <person name="Yang R."/>
        </authorList>
    </citation>
    <scope>NUCLEOTIDE SEQUENCE [LARGE SCALE GENOMIC DNA]</scope>
    <source>
        <strain evidence="9">91001 / Biovar Mediaevalis</strain>
    </source>
</reference>
<dbReference type="AlphaFoldDB" id="Q8CKI9"/>
<feature type="transmembrane region" description="Helical" evidence="6">
    <location>
        <begin position="408"/>
        <end position="428"/>
    </location>
</feature>
<feature type="transmembrane region" description="Helical" evidence="6">
    <location>
        <begin position="130"/>
        <end position="159"/>
    </location>
</feature>
<sequence length="448" mass="49318">MPRSNQARNARSITMKYNANITSLFGLSSLFGLFSLFGLYCAQGVPLGLAIFALPGILRSLGADMRLIGLVGLSMLPWAFKMLWASFIENHKPWFFRGLPTGLAWIQFCKVCSLIAMTLLWFFAPETHVLALLLLVTLINFFYASQDVAVGALVVRVFAGSRHVRVNVSQIAGFSLGMLLGGVVSLYVFSVWGWSVTVWWFLLLQGLCHLPFMFHLGRFAAENKLPVIPGSASLWKIFRRKGWVPIVVMAVVFKFASTMGAALVSPLLVDMGVSLEQIALLAGGVLIISYIVGAILSGVLHRWFSSPQLTIFGLLGSMLCWLGMTLSLSFSAHNSLPVFVFFILEGFFFNLCCVSIFAWFMCWSEGDEDQGIVQPGTDFTLLQCCEVLGGSIAMVLSGTLAYYLGFTYAFGVATVCAFLVVLLTLYCFRRSQSAYAGFQKDRHTVEIG</sequence>
<protein>
    <submittedName>
        <fullName evidence="8">Membrane protein</fullName>
    </submittedName>
</protein>
<keyword evidence="3 6" id="KW-0812">Transmembrane</keyword>
<accession>Q8CKI9</accession>
<keyword evidence="5 6" id="KW-0472">Membrane</keyword>
<dbReference type="SUPFAM" id="SSF103473">
    <property type="entry name" value="MFS general substrate transporter"/>
    <property type="match status" value="1"/>
</dbReference>
<feature type="transmembrane region" description="Helical" evidence="6">
    <location>
        <begin position="171"/>
        <end position="192"/>
    </location>
</feature>
<dbReference type="Pfam" id="PF07690">
    <property type="entry name" value="MFS_1"/>
    <property type="match status" value="1"/>
</dbReference>
<evidence type="ECO:0000313" key="8">
    <source>
        <dbReference type="EMBL" id="AAS63590.1"/>
    </source>
</evidence>
<evidence type="ECO:0000256" key="1">
    <source>
        <dbReference type="ARBA" id="ARBA00004141"/>
    </source>
</evidence>
<dbReference type="EMBL" id="AE017042">
    <property type="protein sequence ID" value="AAS63590.1"/>
    <property type="molecule type" value="Genomic_DNA"/>
</dbReference>
<dbReference type="KEGG" id="ypm:YP_3429"/>
<feature type="transmembrane region" description="Helical" evidence="6">
    <location>
        <begin position="198"/>
        <end position="221"/>
    </location>
</feature>
<dbReference type="GO" id="GO:0016020">
    <property type="term" value="C:membrane"/>
    <property type="evidence" value="ECO:0007669"/>
    <property type="project" value="UniProtKB-SubCell"/>
</dbReference>
<evidence type="ECO:0000256" key="5">
    <source>
        <dbReference type="ARBA" id="ARBA00023136"/>
    </source>
</evidence>
<name>Q8CKI9_YERPE</name>
<reference evidence="7 10" key="1">
    <citation type="journal article" date="2002" name="J. Bacteriol.">
        <title>Genome sequence of Yersinia pestis KIM.</title>
        <authorList>
            <person name="Deng W."/>
            <person name="Burland V."/>
            <person name="Plunkett G.III."/>
            <person name="Boutin A."/>
            <person name="Mayhew G.F."/>
            <person name="Liss P."/>
            <person name="Perna N.T."/>
            <person name="Rose D.J."/>
            <person name="Mau B."/>
            <person name="Zhou S."/>
            <person name="Schwartz D.C."/>
            <person name="Fetherston J.D."/>
            <person name="Lindler L.E."/>
            <person name="Brubaker R.R."/>
            <person name="Plana G.V."/>
            <person name="Straley S.C."/>
            <person name="McDonough K.A."/>
            <person name="Nilles M.L."/>
            <person name="Matson J.S."/>
            <person name="Blattner F.R."/>
            <person name="Perry R.D."/>
        </authorList>
    </citation>
    <scope>NUCLEOTIDE SEQUENCE [LARGE SCALE GENOMIC DNA]</scope>
    <source>
        <strain evidence="7">KIM</strain>
        <strain evidence="10">KIM10+ / Biovar Mediaevalis</strain>
    </source>
</reference>
<evidence type="ECO:0000313" key="9">
    <source>
        <dbReference type="Proteomes" id="UP000001019"/>
    </source>
</evidence>
<evidence type="ECO:0000256" key="3">
    <source>
        <dbReference type="ARBA" id="ARBA00022692"/>
    </source>
</evidence>
<dbReference type="PANTHER" id="PTHR12778:SF10">
    <property type="entry name" value="MAJOR FACILITATOR SUPERFAMILY DOMAIN-CONTAINING PROTEIN 3"/>
    <property type="match status" value="1"/>
</dbReference>
<dbReference type="Proteomes" id="UP000002490">
    <property type="component" value="Chromosome"/>
</dbReference>
<feature type="transmembrane region" description="Helical" evidence="6">
    <location>
        <begin position="65"/>
        <end position="84"/>
    </location>
</feature>
<reference evidence="8" key="2">
    <citation type="submission" date="2003-04" db="EMBL/GenBank/DDBJ databases">
        <authorList>
            <person name="Song Y."/>
            <person name="Tong Z."/>
            <person name="Wang L."/>
            <person name="Han Y."/>
            <person name="Zhang J."/>
            <person name="Pei D."/>
            <person name="Wang J."/>
            <person name="Zhou D."/>
            <person name="Han Y."/>
            <person name="Pang X."/>
            <person name="Zhai J."/>
            <person name="Chen F."/>
            <person name="Qin H."/>
            <person name="Wang J."/>
            <person name="Li S."/>
            <person name="Guo Z."/>
            <person name="Ye C."/>
            <person name="Du Z."/>
            <person name="Lin W."/>
            <person name="Wang J."/>
            <person name="Yu J."/>
            <person name="Yang H."/>
            <person name="Wang J."/>
            <person name="Huang P."/>
            <person name="Yang R."/>
        </authorList>
    </citation>
    <scope>NUCLEOTIDE SEQUENCE</scope>
    <source>
        <strain evidence="8">91001</strain>
    </source>
</reference>
<reference evidence="8" key="4">
    <citation type="submission" date="2016-05" db="EMBL/GenBank/DDBJ databases">
        <title>Reannotation of Yersinia pestis strain 91001 based on omics data.</title>
        <authorList>
            <person name="Yiqing M."/>
        </authorList>
    </citation>
    <scope>NUCLEOTIDE SEQUENCE</scope>
    <source>
        <strain evidence="8">91001</strain>
    </source>
</reference>
<dbReference type="Gene3D" id="1.20.1250.20">
    <property type="entry name" value="MFS general substrate transporter like domains"/>
    <property type="match status" value="1"/>
</dbReference>
<feature type="transmembrane region" description="Helical" evidence="6">
    <location>
        <begin position="277"/>
        <end position="299"/>
    </location>
</feature>
<dbReference type="DNASU" id="1148368"/>
<keyword evidence="2" id="KW-0813">Transport</keyword>
<dbReference type="InterPro" id="IPR004752">
    <property type="entry name" value="AmpG_permease/AT-1"/>
</dbReference>
<dbReference type="InterPro" id="IPR011701">
    <property type="entry name" value="MFS"/>
</dbReference>
<dbReference type="IntAct" id="Q8CKI9">
    <property type="interactions" value="2"/>
</dbReference>
<dbReference type="Proteomes" id="UP000001019">
    <property type="component" value="Chromosome"/>
</dbReference>
<organism evidence="7 10">
    <name type="scientific">Yersinia pestis</name>
    <dbReference type="NCBI Taxonomy" id="632"/>
    <lineage>
        <taxon>Bacteria</taxon>
        <taxon>Pseudomonadati</taxon>
        <taxon>Pseudomonadota</taxon>
        <taxon>Gammaproteobacteria</taxon>
        <taxon>Enterobacterales</taxon>
        <taxon>Yersiniaceae</taxon>
        <taxon>Yersinia</taxon>
    </lineage>
</organism>
<dbReference type="EMBL" id="AE009952">
    <property type="protein sequence ID" value="AAM86970.1"/>
    <property type="molecule type" value="Genomic_DNA"/>
</dbReference>
<dbReference type="EnsemblBacteria" id="AAS63590">
    <property type="protein sequence ID" value="AAS63590"/>
    <property type="gene ID" value="YP_3429"/>
</dbReference>
<keyword evidence="4 6" id="KW-1133">Transmembrane helix</keyword>
<evidence type="ECO:0000256" key="2">
    <source>
        <dbReference type="ARBA" id="ARBA00022448"/>
    </source>
</evidence>
<evidence type="ECO:0000313" key="7">
    <source>
        <dbReference type="EMBL" id="AAM86970.1"/>
    </source>
</evidence>
<gene>
    <name evidence="8" type="primary">proP29</name>
    <name evidence="7" type="ordered locus">y3421</name>
    <name evidence="8" type="ordered locus">YP_3429</name>
</gene>
<feature type="transmembrane region" description="Helical" evidence="6">
    <location>
        <begin position="242"/>
        <end position="265"/>
    </location>
</feature>
<comment type="subcellular location">
    <subcellularLocation>
        <location evidence="1">Membrane</location>
        <topology evidence="1">Multi-pass membrane protein</topology>
    </subcellularLocation>
</comment>
<proteinExistence type="predicted"/>
<dbReference type="PANTHER" id="PTHR12778">
    <property type="entry name" value="SOLUTE CARRIER FAMILY 33 ACETYL-COA TRANSPORTER -RELATED"/>
    <property type="match status" value="1"/>
</dbReference>
<evidence type="ECO:0000256" key="4">
    <source>
        <dbReference type="ARBA" id="ARBA00022989"/>
    </source>
</evidence>
<feature type="transmembrane region" description="Helical" evidence="6">
    <location>
        <begin position="105"/>
        <end position="124"/>
    </location>
</feature>
<dbReference type="GO" id="GO:0022857">
    <property type="term" value="F:transmembrane transporter activity"/>
    <property type="evidence" value="ECO:0007669"/>
    <property type="project" value="InterPro"/>
</dbReference>
<accession>Q74QN4</accession>
<feature type="transmembrane region" description="Helical" evidence="6">
    <location>
        <begin position="311"/>
        <end position="332"/>
    </location>
</feature>
<evidence type="ECO:0000256" key="6">
    <source>
        <dbReference type="SAM" id="Phobius"/>
    </source>
</evidence>
<feature type="transmembrane region" description="Helical" evidence="6">
    <location>
        <begin position="338"/>
        <end position="360"/>
    </location>
</feature>
<evidence type="ECO:0000313" key="10">
    <source>
        <dbReference type="Proteomes" id="UP000002490"/>
    </source>
</evidence>
<dbReference type="InterPro" id="IPR036259">
    <property type="entry name" value="MFS_trans_sf"/>
</dbReference>
<dbReference type="KEGG" id="ypk:y3421"/>
<feature type="transmembrane region" description="Helical" evidence="6">
    <location>
        <begin position="21"/>
        <end position="45"/>
    </location>
</feature>